<keyword evidence="6" id="KW-0175">Coiled coil</keyword>
<evidence type="ECO:0000313" key="12">
    <source>
        <dbReference type="Proteomes" id="UP000189580"/>
    </source>
</evidence>
<dbReference type="CDD" id="cd11685">
    <property type="entry name" value="UEV_TSG101-like"/>
    <property type="match status" value="1"/>
</dbReference>
<dbReference type="PROSITE" id="PS51312">
    <property type="entry name" value="SB"/>
    <property type="match status" value="1"/>
</dbReference>
<dbReference type="InterPro" id="IPR017916">
    <property type="entry name" value="SB_dom"/>
</dbReference>
<keyword evidence="3 7" id="KW-0813">Transport</keyword>
<dbReference type="AlphaFoldDB" id="A0A167FR73"/>
<dbReference type="PROSITE" id="PS51322">
    <property type="entry name" value="UEV"/>
    <property type="match status" value="1"/>
</dbReference>
<protein>
    <submittedName>
        <fullName evidence="11">Ubiquitin-binding ESCRT-I subunit protein STP22</fullName>
    </submittedName>
</protein>
<dbReference type="Proteomes" id="UP000189580">
    <property type="component" value="Chromosome b"/>
</dbReference>
<dbReference type="InterPro" id="IPR037202">
    <property type="entry name" value="ESCRT_assembly_dom"/>
</dbReference>
<evidence type="ECO:0000256" key="3">
    <source>
        <dbReference type="ARBA" id="ARBA00022448"/>
    </source>
</evidence>
<evidence type="ECO:0000256" key="5">
    <source>
        <dbReference type="ARBA" id="ARBA00022927"/>
    </source>
</evidence>
<evidence type="ECO:0000256" key="6">
    <source>
        <dbReference type="ARBA" id="ARBA00023054"/>
    </source>
</evidence>
<evidence type="ECO:0000256" key="1">
    <source>
        <dbReference type="ARBA" id="ARBA00004177"/>
    </source>
</evidence>
<organism evidence="11 12">
    <name type="scientific">Sugiyamaella lignohabitans</name>
    <dbReference type="NCBI Taxonomy" id="796027"/>
    <lineage>
        <taxon>Eukaryota</taxon>
        <taxon>Fungi</taxon>
        <taxon>Dikarya</taxon>
        <taxon>Ascomycota</taxon>
        <taxon>Saccharomycotina</taxon>
        <taxon>Dipodascomycetes</taxon>
        <taxon>Dipodascales</taxon>
        <taxon>Trichomonascaceae</taxon>
        <taxon>Sugiyamaella</taxon>
    </lineage>
</organism>
<dbReference type="GO" id="GO:0043130">
    <property type="term" value="F:ubiquitin binding"/>
    <property type="evidence" value="ECO:0007669"/>
    <property type="project" value="TreeGrafter"/>
</dbReference>
<dbReference type="KEGG" id="slb:AWJ20_3231"/>
<reference evidence="11 12" key="1">
    <citation type="submission" date="2016-02" db="EMBL/GenBank/DDBJ databases">
        <title>Complete genome sequence and transcriptome regulation of the pentose utilising yeast Sugiyamaella lignohabitans.</title>
        <authorList>
            <person name="Bellasio M."/>
            <person name="Peymann A."/>
            <person name="Valli M."/>
            <person name="Sipitzky M."/>
            <person name="Graf A."/>
            <person name="Sauer M."/>
            <person name="Marx H."/>
            <person name="Mattanovich D."/>
        </authorList>
    </citation>
    <scope>NUCLEOTIDE SEQUENCE [LARGE SCALE GENOMIC DNA]</scope>
    <source>
        <strain evidence="11 12">CBS 10342</strain>
    </source>
</reference>
<sequence length="435" mass="47964">MIIHPGNYVDTNGRCYHPYLTYWLDNIATSSLTGFAKVLSEAFSKEPPVYAASPIGLPEVLSGSNQHQAARPQPPPLPPNPTHHDRPVQAGLESGPFRPPPPLPPLAATTGHNRTQSPGYQPPNTIQSPRQQQDYRSNSYSSFQSPVSQTAQSPLPPPPPPPPPPPTSNQYQYQYQQIQTQQHPFQHQQVLQHGPQVGPSHLASQSYNSAFHQGRASPYSSPPPPVHKTEVKQVLDIMDSAIDSPGTPSLASNSANSQASSVPVPVKPPNPEKLAALQHLSDQLNSVVDTILKPEIDTDEQAIFQTKELLNWFDNAVTNEKRGLEHIISASKQNMPVLRERIEQAKRVIQEAKSRPDPKIDDILCAENIVFNQLYDVVCDDLAIEDTLYVLDKALDNGRVKLDTYLKHIRSLAREQFMKRALSNKIGSVAQLSGA</sequence>
<dbReference type="SUPFAM" id="SSF140111">
    <property type="entry name" value="Endosomal sorting complex assembly domain"/>
    <property type="match status" value="1"/>
</dbReference>
<feature type="compositionally biased region" description="Low complexity" evidence="8">
    <location>
        <begin position="168"/>
        <end position="189"/>
    </location>
</feature>
<gene>
    <name evidence="11" type="primary">STP22</name>
    <name evidence="11" type="ORF">AWJ20_3231</name>
</gene>
<dbReference type="Gene3D" id="3.10.110.10">
    <property type="entry name" value="Ubiquitin Conjugating Enzyme"/>
    <property type="match status" value="1"/>
</dbReference>
<feature type="compositionally biased region" description="Pro residues" evidence="8">
    <location>
        <begin position="72"/>
        <end position="81"/>
    </location>
</feature>
<dbReference type="GO" id="GO:0043162">
    <property type="term" value="P:ubiquitin-dependent protein catabolic process via the multivesicular body sorting pathway"/>
    <property type="evidence" value="ECO:0007669"/>
    <property type="project" value="UniProtKB-ARBA"/>
</dbReference>
<evidence type="ECO:0000259" key="10">
    <source>
        <dbReference type="PROSITE" id="PS51322"/>
    </source>
</evidence>
<evidence type="ECO:0000313" key="11">
    <source>
        <dbReference type="EMBL" id="ANB15598.1"/>
    </source>
</evidence>
<proteinExistence type="inferred from homology"/>
<dbReference type="SUPFAM" id="SSF101447">
    <property type="entry name" value="Formin homology 2 domain (FH2 domain)"/>
    <property type="match status" value="1"/>
</dbReference>
<keyword evidence="5 7" id="KW-0653">Protein transport</keyword>
<comment type="subcellular location">
    <subcellularLocation>
        <location evidence="1">Endosome</location>
    </subcellularLocation>
</comment>
<dbReference type="GO" id="GO:0000813">
    <property type="term" value="C:ESCRT I complex"/>
    <property type="evidence" value="ECO:0007669"/>
    <property type="project" value="TreeGrafter"/>
</dbReference>
<dbReference type="RefSeq" id="XP_018738075.1">
    <property type="nucleotide sequence ID" value="XM_018880237.1"/>
</dbReference>
<dbReference type="Pfam" id="PF09454">
    <property type="entry name" value="Vps23_core"/>
    <property type="match status" value="1"/>
</dbReference>
<feature type="region of interest" description="Disordered" evidence="8">
    <location>
        <begin position="241"/>
        <end position="267"/>
    </location>
</feature>
<dbReference type="PRINTS" id="PR01217">
    <property type="entry name" value="PRICHEXTENSN"/>
</dbReference>
<keyword evidence="12" id="KW-1185">Reference proteome</keyword>
<evidence type="ECO:0000259" key="9">
    <source>
        <dbReference type="PROSITE" id="PS51312"/>
    </source>
</evidence>
<dbReference type="EMBL" id="CP014503">
    <property type="protein sequence ID" value="ANB15598.1"/>
    <property type="molecule type" value="Genomic_DNA"/>
</dbReference>
<keyword evidence="4" id="KW-0967">Endosome</keyword>
<dbReference type="InterPro" id="IPR016135">
    <property type="entry name" value="UBQ-conjugating_enzyme/RWD"/>
</dbReference>
<dbReference type="InterPro" id="IPR052070">
    <property type="entry name" value="ESCRT-I_UEV_domain"/>
</dbReference>
<accession>A0A167FR73</accession>
<evidence type="ECO:0000256" key="2">
    <source>
        <dbReference type="ARBA" id="ARBA00009594"/>
    </source>
</evidence>
<dbReference type="GO" id="GO:0006886">
    <property type="term" value="P:intracellular protein transport"/>
    <property type="evidence" value="ECO:0007669"/>
    <property type="project" value="UniProtKB-ARBA"/>
</dbReference>
<feature type="compositionally biased region" description="Low complexity" evidence="8">
    <location>
        <begin position="248"/>
        <end position="264"/>
    </location>
</feature>
<feature type="domain" description="SB" evidence="9">
    <location>
        <begin position="368"/>
        <end position="435"/>
    </location>
</feature>
<evidence type="ECO:0000256" key="8">
    <source>
        <dbReference type="SAM" id="MobiDB-lite"/>
    </source>
</evidence>
<dbReference type="PANTHER" id="PTHR23306:SF3">
    <property type="entry name" value="TUMOR SUPPRESSOR PROTEIN 101"/>
    <property type="match status" value="1"/>
</dbReference>
<comment type="similarity">
    <text evidence="2">Belongs to the ubiquitin-conjugating enzyme family. UEV subfamily.</text>
</comment>
<name>A0A167FR73_9ASCO</name>
<evidence type="ECO:0000256" key="7">
    <source>
        <dbReference type="PROSITE-ProRule" id="PRU00644"/>
    </source>
</evidence>
<dbReference type="InterPro" id="IPR008883">
    <property type="entry name" value="UEV_N"/>
</dbReference>
<evidence type="ECO:0000256" key="4">
    <source>
        <dbReference type="ARBA" id="ARBA00022753"/>
    </source>
</evidence>
<feature type="compositionally biased region" description="Pro residues" evidence="8">
    <location>
        <begin position="154"/>
        <end position="167"/>
    </location>
</feature>
<feature type="region of interest" description="Disordered" evidence="8">
    <location>
        <begin position="60"/>
        <end position="203"/>
    </location>
</feature>
<dbReference type="GO" id="GO:0072666">
    <property type="term" value="P:establishment of protein localization to vacuole"/>
    <property type="evidence" value="ECO:0007669"/>
    <property type="project" value="UniProtKB-ARBA"/>
</dbReference>
<feature type="compositionally biased region" description="Polar residues" evidence="8">
    <location>
        <begin position="111"/>
        <end position="147"/>
    </location>
</feature>
<dbReference type="PANTHER" id="PTHR23306">
    <property type="entry name" value="TUMOR SUSCEPTIBILITY GENE 101 PROTEIN-RELATED"/>
    <property type="match status" value="1"/>
</dbReference>
<dbReference type="Gene3D" id="6.10.140.820">
    <property type="match status" value="1"/>
</dbReference>
<dbReference type="GeneID" id="30035231"/>
<feature type="domain" description="UEV" evidence="10">
    <location>
        <begin position="1"/>
        <end position="53"/>
    </location>
</feature>
<dbReference type="OrthoDB" id="306304at2759"/>